<name>A0A5N0EPE1_9NOCA</name>
<proteinExistence type="predicted"/>
<accession>A0A5N0EPE1</accession>
<dbReference type="AlphaFoldDB" id="A0A5N0EPE1"/>
<sequence>MHISIRPTALALGLIATAGLLSTAGATAAPAGYQPPDLTFAATGPHEITATIRNPNTAGICYAIIGIDTSVHEFAEHDGSGYAPAGQTIRVTRHNLPAGRYRVGGFCGSSATSPDQVMAAEQEVTVPGDKPAPSGSGGSN</sequence>
<feature type="signal peptide" evidence="2">
    <location>
        <begin position="1"/>
        <end position="28"/>
    </location>
</feature>
<dbReference type="OrthoDB" id="4568921at2"/>
<evidence type="ECO:0000256" key="1">
    <source>
        <dbReference type="SAM" id="MobiDB-lite"/>
    </source>
</evidence>
<feature type="chain" id="PRO_5024440380" evidence="2">
    <location>
        <begin position="29"/>
        <end position="140"/>
    </location>
</feature>
<feature type="region of interest" description="Disordered" evidence="1">
    <location>
        <begin position="111"/>
        <end position="140"/>
    </location>
</feature>
<dbReference type="RefSeq" id="WP_150400682.1">
    <property type="nucleotide sequence ID" value="NZ_VXLC01000001.1"/>
</dbReference>
<evidence type="ECO:0000313" key="4">
    <source>
        <dbReference type="Proteomes" id="UP000323876"/>
    </source>
</evidence>
<reference evidence="3 4" key="1">
    <citation type="submission" date="2019-09" db="EMBL/GenBank/DDBJ databases">
        <authorList>
            <person name="Wang X."/>
        </authorList>
    </citation>
    <scope>NUCLEOTIDE SEQUENCE [LARGE SCALE GENOMIC DNA]</scope>
    <source>
        <strain evidence="3 4">CICC 11023</strain>
    </source>
</reference>
<gene>
    <name evidence="3" type="ORF">F3087_05945</name>
</gene>
<dbReference type="EMBL" id="VXLC01000001">
    <property type="protein sequence ID" value="KAA8890776.1"/>
    <property type="molecule type" value="Genomic_DNA"/>
</dbReference>
<comment type="caution">
    <text evidence="3">The sequence shown here is derived from an EMBL/GenBank/DDBJ whole genome shotgun (WGS) entry which is preliminary data.</text>
</comment>
<dbReference type="Proteomes" id="UP000323876">
    <property type="component" value="Unassembled WGS sequence"/>
</dbReference>
<evidence type="ECO:0000256" key="2">
    <source>
        <dbReference type="SAM" id="SignalP"/>
    </source>
</evidence>
<protein>
    <submittedName>
        <fullName evidence="3">Uncharacterized protein</fullName>
    </submittedName>
</protein>
<organism evidence="3 4">
    <name type="scientific">Nocardia colli</name>
    <dbReference type="NCBI Taxonomy" id="2545717"/>
    <lineage>
        <taxon>Bacteria</taxon>
        <taxon>Bacillati</taxon>
        <taxon>Actinomycetota</taxon>
        <taxon>Actinomycetes</taxon>
        <taxon>Mycobacteriales</taxon>
        <taxon>Nocardiaceae</taxon>
        <taxon>Nocardia</taxon>
    </lineage>
</organism>
<keyword evidence="2" id="KW-0732">Signal</keyword>
<keyword evidence="4" id="KW-1185">Reference proteome</keyword>
<evidence type="ECO:0000313" key="3">
    <source>
        <dbReference type="EMBL" id="KAA8890776.1"/>
    </source>
</evidence>